<evidence type="ECO:0000256" key="4">
    <source>
        <dbReference type="ARBA" id="ARBA00022664"/>
    </source>
</evidence>
<evidence type="ECO:0000256" key="11">
    <source>
        <dbReference type="ARBA" id="ARBA00047287"/>
    </source>
</evidence>
<evidence type="ECO:0000256" key="1">
    <source>
        <dbReference type="ARBA" id="ARBA00001917"/>
    </source>
</evidence>
<gene>
    <name evidence="19" type="ORF">L210DRAFT_3622316</name>
</gene>
<dbReference type="PANTHER" id="PTHR11082">
    <property type="entry name" value="TRNA-DIHYDROURIDINE SYNTHASE"/>
    <property type="match status" value="1"/>
</dbReference>
<dbReference type="AlphaFoldDB" id="A0AAD4BRA1"/>
<dbReference type="InterPro" id="IPR018517">
    <property type="entry name" value="tRNA_hU_synthase_CS"/>
</dbReference>
<dbReference type="GO" id="GO:0006397">
    <property type="term" value="P:mRNA processing"/>
    <property type="evidence" value="ECO:0007669"/>
    <property type="project" value="UniProtKB-KW"/>
</dbReference>
<comment type="cofactor">
    <cofactor evidence="1">
        <name>FMN</name>
        <dbReference type="ChEBI" id="CHEBI:58210"/>
    </cofactor>
</comment>
<reference evidence="19" key="1">
    <citation type="submission" date="2019-10" db="EMBL/GenBank/DDBJ databases">
        <authorList>
            <consortium name="DOE Joint Genome Institute"/>
            <person name="Kuo A."/>
            <person name="Miyauchi S."/>
            <person name="Kiss E."/>
            <person name="Drula E."/>
            <person name="Kohler A."/>
            <person name="Sanchez-Garcia M."/>
            <person name="Andreopoulos B."/>
            <person name="Barry K.W."/>
            <person name="Bonito G."/>
            <person name="Buee M."/>
            <person name="Carver A."/>
            <person name="Chen C."/>
            <person name="Cichocki N."/>
            <person name="Clum A."/>
            <person name="Culley D."/>
            <person name="Crous P.W."/>
            <person name="Fauchery L."/>
            <person name="Girlanda M."/>
            <person name="Hayes R."/>
            <person name="Keri Z."/>
            <person name="LaButti K."/>
            <person name="Lipzen A."/>
            <person name="Lombard V."/>
            <person name="Magnuson J."/>
            <person name="Maillard F."/>
            <person name="Morin E."/>
            <person name="Murat C."/>
            <person name="Nolan M."/>
            <person name="Ohm R."/>
            <person name="Pangilinan J."/>
            <person name="Pereira M."/>
            <person name="Perotto S."/>
            <person name="Peter M."/>
            <person name="Riley R."/>
            <person name="Sitrit Y."/>
            <person name="Stielow B."/>
            <person name="Szollosi G."/>
            <person name="Zifcakova L."/>
            <person name="Stursova M."/>
            <person name="Spatafora J.W."/>
            <person name="Tedersoo L."/>
            <person name="Vaario L.-M."/>
            <person name="Yamada A."/>
            <person name="Yan M."/>
            <person name="Wang P."/>
            <person name="Xu J."/>
            <person name="Bruns T."/>
            <person name="Baldrian P."/>
            <person name="Vilgalys R."/>
            <person name="Henrissat B."/>
            <person name="Grigoriev I.V."/>
            <person name="Hibbett D."/>
            <person name="Nagy L.G."/>
            <person name="Martin F.M."/>
        </authorList>
    </citation>
    <scope>NUCLEOTIDE SEQUENCE</scope>
    <source>
        <strain evidence="19">BED1</strain>
    </source>
</reference>
<evidence type="ECO:0000313" key="19">
    <source>
        <dbReference type="EMBL" id="KAF8437254.1"/>
    </source>
</evidence>
<dbReference type="GO" id="GO:0050660">
    <property type="term" value="F:flavin adenine dinucleotide binding"/>
    <property type="evidence" value="ECO:0007669"/>
    <property type="project" value="InterPro"/>
</dbReference>
<keyword evidence="4" id="KW-0507">mRNA processing</keyword>
<dbReference type="Gene3D" id="3.20.20.70">
    <property type="entry name" value="Aldolase class I"/>
    <property type="match status" value="1"/>
</dbReference>
<dbReference type="SUPFAM" id="SSF51395">
    <property type="entry name" value="FMN-linked oxidoreductases"/>
    <property type="match status" value="1"/>
</dbReference>
<dbReference type="CDD" id="cd02801">
    <property type="entry name" value="DUS_like_FMN"/>
    <property type="match status" value="1"/>
</dbReference>
<feature type="domain" description="DUS-like FMN-binding" evidence="18">
    <location>
        <begin position="50"/>
        <end position="363"/>
    </location>
</feature>
<evidence type="ECO:0000256" key="7">
    <source>
        <dbReference type="ARBA" id="ARBA00023002"/>
    </source>
</evidence>
<keyword evidence="2" id="KW-0285">Flavoprotein</keyword>
<dbReference type="EC" id="1.3.1.88" evidence="10"/>
<comment type="similarity">
    <text evidence="9">Belongs to the Dus family. Dus1 subfamily.</text>
</comment>
<keyword evidence="6" id="KW-0521">NADP</keyword>
<comment type="catalytic activity">
    <reaction evidence="16">
        <text>5,6-dihydrouridine(17) in tRNA + NADP(+) = uridine(17) in tRNA + NADPH + H(+)</text>
        <dbReference type="Rhea" id="RHEA:53368"/>
        <dbReference type="Rhea" id="RHEA-COMP:13541"/>
        <dbReference type="Rhea" id="RHEA-COMP:13542"/>
        <dbReference type="ChEBI" id="CHEBI:15378"/>
        <dbReference type="ChEBI" id="CHEBI:57783"/>
        <dbReference type="ChEBI" id="CHEBI:58349"/>
        <dbReference type="ChEBI" id="CHEBI:65315"/>
        <dbReference type="ChEBI" id="CHEBI:74443"/>
        <dbReference type="EC" id="1.3.1.88"/>
    </reaction>
    <physiologicalReaction direction="right-to-left" evidence="16">
        <dbReference type="Rhea" id="RHEA:53370"/>
    </physiologicalReaction>
</comment>
<evidence type="ECO:0000256" key="3">
    <source>
        <dbReference type="ARBA" id="ARBA00022643"/>
    </source>
</evidence>
<feature type="region of interest" description="Disordered" evidence="17">
    <location>
        <begin position="1"/>
        <end position="30"/>
    </location>
</feature>
<comment type="catalytic activity">
    <reaction evidence="11">
        <text>5,6-dihydrouridine(17) in tRNA + NAD(+) = uridine(17) in tRNA + NADH + H(+)</text>
        <dbReference type="Rhea" id="RHEA:53372"/>
        <dbReference type="Rhea" id="RHEA-COMP:13541"/>
        <dbReference type="Rhea" id="RHEA-COMP:13542"/>
        <dbReference type="ChEBI" id="CHEBI:15378"/>
        <dbReference type="ChEBI" id="CHEBI:57540"/>
        <dbReference type="ChEBI" id="CHEBI:57945"/>
        <dbReference type="ChEBI" id="CHEBI:65315"/>
        <dbReference type="ChEBI" id="CHEBI:74443"/>
        <dbReference type="EC" id="1.3.1.88"/>
    </reaction>
    <physiologicalReaction direction="right-to-left" evidence="11">
        <dbReference type="Rhea" id="RHEA:53374"/>
    </physiologicalReaction>
</comment>
<evidence type="ECO:0000256" key="9">
    <source>
        <dbReference type="ARBA" id="ARBA00038313"/>
    </source>
</evidence>
<comment type="catalytic activity">
    <reaction evidence="13">
        <text>a 5,6-dihydrouridine in mRNA + NAD(+) = a uridine in mRNA + NADH + H(+)</text>
        <dbReference type="Rhea" id="RHEA:69851"/>
        <dbReference type="Rhea" id="RHEA-COMP:14658"/>
        <dbReference type="Rhea" id="RHEA-COMP:17789"/>
        <dbReference type="ChEBI" id="CHEBI:15378"/>
        <dbReference type="ChEBI" id="CHEBI:57540"/>
        <dbReference type="ChEBI" id="CHEBI:57945"/>
        <dbReference type="ChEBI" id="CHEBI:65315"/>
        <dbReference type="ChEBI" id="CHEBI:74443"/>
    </reaction>
    <physiologicalReaction direction="right-to-left" evidence="13">
        <dbReference type="Rhea" id="RHEA:69853"/>
    </physiologicalReaction>
</comment>
<comment type="catalytic activity">
    <reaction evidence="12">
        <text>5,6-dihydrouridine(16) in tRNA + NADP(+) = uridine(16) in tRNA + NADPH + H(+)</text>
        <dbReference type="Rhea" id="RHEA:53376"/>
        <dbReference type="Rhea" id="RHEA-COMP:13543"/>
        <dbReference type="Rhea" id="RHEA-COMP:13544"/>
        <dbReference type="ChEBI" id="CHEBI:15378"/>
        <dbReference type="ChEBI" id="CHEBI:57783"/>
        <dbReference type="ChEBI" id="CHEBI:58349"/>
        <dbReference type="ChEBI" id="CHEBI:65315"/>
        <dbReference type="ChEBI" id="CHEBI:74443"/>
        <dbReference type="EC" id="1.3.1.88"/>
    </reaction>
    <physiologicalReaction direction="right-to-left" evidence="12">
        <dbReference type="Rhea" id="RHEA:53378"/>
    </physiologicalReaction>
</comment>
<comment type="catalytic activity">
    <reaction evidence="15">
        <text>a 5,6-dihydrouridine in mRNA + NADP(+) = a uridine in mRNA + NADPH + H(+)</text>
        <dbReference type="Rhea" id="RHEA:69855"/>
        <dbReference type="Rhea" id="RHEA-COMP:14658"/>
        <dbReference type="Rhea" id="RHEA-COMP:17789"/>
        <dbReference type="ChEBI" id="CHEBI:15378"/>
        <dbReference type="ChEBI" id="CHEBI:57783"/>
        <dbReference type="ChEBI" id="CHEBI:58349"/>
        <dbReference type="ChEBI" id="CHEBI:65315"/>
        <dbReference type="ChEBI" id="CHEBI:74443"/>
    </reaction>
    <physiologicalReaction direction="right-to-left" evidence="15">
        <dbReference type="Rhea" id="RHEA:69857"/>
    </physiologicalReaction>
</comment>
<evidence type="ECO:0000256" key="8">
    <source>
        <dbReference type="ARBA" id="ARBA00023027"/>
    </source>
</evidence>
<keyword evidence="20" id="KW-1185">Reference proteome</keyword>
<dbReference type="Pfam" id="PF01207">
    <property type="entry name" value="Dus"/>
    <property type="match status" value="1"/>
</dbReference>
<comment type="caution">
    <text evidence="19">The sequence shown here is derived from an EMBL/GenBank/DDBJ whole genome shotgun (WGS) entry which is preliminary data.</text>
</comment>
<evidence type="ECO:0000256" key="12">
    <source>
        <dbReference type="ARBA" id="ARBA00047652"/>
    </source>
</evidence>
<evidence type="ECO:0000256" key="5">
    <source>
        <dbReference type="ARBA" id="ARBA00022694"/>
    </source>
</evidence>
<evidence type="ECO:0000256" key="13">
    <source>
        <dbReference type="ARBA" id="ARBA00048342"/>
    </source>
</evidence>
<dbReference type="Proteomes" id="UP001194468">
    <property type="component" value="Unassembled WGS sequence"/>
</dbReference>
<sequence length="453" mass="50558">MATVAVESEAPPILPPPPASPQISRPGPSPQKLQGYDFYRAVLGSPKYVVAPMVDQSELPWRILARRYGAQLVYTPMINAKMFCLNKGKKGHRDKYFDLSHGEEGGQADRPLIIQFCANDPEQLLESARALQDHCDAIDLNLGCPQEIARSGHYGAFLMEDWDLIYKLINVLHRELKVPVTAKFRVFPTIEKTVEYARMLERAGAQILTCHGRLREQRGQNSGLADWVKIRAVKEAVSVPVFANGNVLYHADIERCLAETGADAVMSAEGQLYNPALFAPAGTSVNADLEPLVSETKRTFDAGLHLPHADLALEYLEIVQGLKTPTSLSAVKGHLFKLLRPALARETDLRDELSKIRGPRSVERYVEVVREMKLRMDRDAKDAEGRPTEELIRLEPTTGLKILPHWLAQPYFRIPSSTTKNTSETETKRCYARPLSKAHQGDLQFLPSPARPA</sequence>
<proteinExistence type="inferred from homology"/>
<name>A0AAD4BRA1_BOLED</name>
<evidence type="ECO:0000259" key="18">
    <source>
        <dbReference type="Pfam" id="PF01207"/>
    </source>
</evidence>
<organism evidence="19 20">
    <name type="scientific">Boletus edulis BED1</name>
    <dbReference type="NCBI Taxonomy" id="1328754"/>
    <lineage>
        <taxon>Eukaryota</taxon>
        <taxon>Fungi</taxon>
        <taxon>Dikarya</taxon>
        <taxon>Basidiomycota</taxon>
        <taxon>Agaricomycotina</taxon>
        <taxon>Agaricomycetes</taxon>
        <taxon>Agaricomycetidae</taxon>
        <taxon>Boletales</taxon>
        <taxon>Boletineae</taxon>
        <taxon>Boletaceae</taxon>
        <taxon>Boletoideae</taxon>
        <taxon>Boletus</taxon>
    </lineage>
</organism>
<dbReference type="InterPro" id="IPR013785">
    <property type="entry name" value="Aldolase_TIM"/>
</dbReference>
<keyword evidence="8" id="KW-0520">NAD</keyword>
<dbReference type="GO" id="GO:0017150">
    <property type="term" value="F:tRNA dihydrouridine synthase activity"/>
    <property type="evidence" value="ECO:0007669"/>
    <property type="project" value="InterPro"/>
</dbReference>
<evidence type="ECO:0000256" key="2">
    <source>
        <dbReference type="ARBA" id="ARBA00022630"/>
    </source>
</evidence>
<reference evidence="19" key="2">
    <citation type="journal article" date="2020" name="Nat. Commun.">
        <title>Large-scale genome sequencing of mycorrhizal fungi provides insights into the early evolution of symbiotic traits.</title>
        <authorList>
            <person name="Miyauchi S."/>
            <person name="Kiss E."/>
            <person name="Kuo A."/>
            <person name="Drula E."/>
            <person name="Kohler A."/>
            <person name="Sanchez-Garcia M."/>
            <person name="Morin E."/>
            <person name="Andreopoulos B."/>
            <person name="Barry K.W."/>
            <person name="Bonito G."/>
            <person name="Buee M."/>
            <person name="Carver A."/>
            <person name="Chen C."/>
            <person name="Cichocki N."/>
            <person name="Clum A."/>
            <person name="Culley D."/>
            <person name="Crous P.W."/>
            <person name="Fauchery L."/>
            <person name="Girlanda M."/>
            <person name="Hayes R.D."/>
            <person name="Keri Z."/>
            <person name="LaButti K."/>
            <person name="Lipzen A."/>
            <person name="Lombard V."/>
            <person name="Magnuson J."/>
            <person name="Maillard F."/>
            <person name="Murat C."/>
            <person name="Nolan M."/>
            <person name="Ohm R.A."/>
            <person name="Pangilinan J."/>
            <person name="Pereira M.F."/>
            <person name="Perotto S."/>
            <person name="Peter M."/>
            <person name="Pfister S."/>
            <person name="Riley R."/>
            <person name="Sitrit Y."/>
            <person name="Stielow J.B."/>
            <person name="Szollosi G."/>
            <person name="Zifcakova L."/>
            <person name="Stursova M."/>
            <person name="Spatafora J.W."/>
            <person name="Tedersoo L."/>
            <person name="Vaario L.M."/>
            <person name="Yamada A."/>
            <person name="Yan M."/>
            <person name="Wang P."/>
            <person name="Xu J."/>
            <person name="Bruns T."/>
            <person name="Baldrian P."/>
            <person name="Vilgalys R."/>
            <person name="Dunand C."/>
            <person name="Henrissat B."/>
            <person name="Grigoriev I.V."/>
            <person name="Hibbett D."/>
            <person name="Nagy L.G."/>
            <person name="Martin F.M."/>
        </authorList>
    </citation>
    <scope>NUCLEOTIDE SEQUENCE</scope>
    <source>
        <strain evidence="19">BED1</strain>
    </source>
</reference>
<dbReference type="InterPro" id="IPR035587">
    <property type="entry name" value="DUS-like_FMN-bd"/>
</dbReference>
<accession>A0AAD4BRA1</accession>
<evidence type="ECO:0000256" key="10">
    <source>
        <dbReference type="ARBA" id="ARBA00038890"/>
    </source>
</evidence>
<dbReference type="PANTHER" id="PTHR11082:SF5">
    <property type="entry name" value="TRNA-DIHYDROURIDINE(16_17) SYNTHASE [NAD(P)(+)]-LIKE"/>
    <property type="match status" value="1"/>
</dbReference>
<evidence type="ECO:0000256" key="14">
    <source>
        <dbReference type="ARBA" id="ARBA00048934"/>
    </source>
</evidence>
<evidence type="ECO:0000256" key="6">
    <source>
        <dbReference type="ARBA" id="ARBA00022857"/>
    </source>
</evidence>
<dbReference type="EMBL" id="WHUW01000019">
    <property type="protein sequence ID" value="KAF8437254.1"/>
    <property type="molecule type" value="Genomic_DNA"/>
</dbReference>
<keyword evidence="3" id="KW-0288">FMN</keyword>
<keyword evidence="7" id="KW-0560">Oxidoreductase</keyword>
<evidence type="ECO:0000256" key="17">
    <source>
        <dbReference type="SAM" id="MobiDB-lite"/>
    </source>
</evidence>
<dbReference type="PROSITE" id="PS01136">
    <property type="entry name" value="UPF0034"/>
    <property type="match status" value="1"/>
</dbReference>
<keyword evidence="5" id="KW-0819">tRNA processing</keyword>
<evidence type="ECO:0000256" key="15">
    <source>
        <dbReference type="ARBA" id="ARBA00049447"/>
    </source>
</evidence>
<evidence type="ECO:0000313" key="20">
    <source>
        <dbReference type="Proteomes" id="UP001194468"/>
    </source>
</evidence>
<evidence type="ECO:0000256" key="16">
    <source>
        <dbReference type="ARBA" id="ARBA00049467"/>
    </source>
</evidence>
<protein>
    <recommendedName>
        <fullName evidence="10">tRNA-dihydrouridine(16/17) synthase [NAD(P)(+)]</fullName>
        <ecNumber evidence="10">1.3.1.88</ecNumber>
    </recommendedName>
</protein>
<comment type="catalytic activity">
    <reaction evidence="14">
        <text>5,6-dihydrouridine(16) in tRNA + NAD(+) = uridine(16) in tRNA + NADH + H(+)</text>
        <dbReference type="Rhea" id="RHEA:53380"/>
        <dbReference type="Rhea" id="RHEA-COMP:13543"/>
        <dbReference type="Rhea" id="RHEA-COMP:13544"/>
        <dbReference type="ChEBI" id="CHEBI:15378"/>
        <dbReference type="ChEBI" id="CHEBI:57540"/>
        <dbReference type="ChEBI" id="CHEBI:57945"/>
        <dbReference type="ChEBI" id="CHEBI:65315"/>
        <dbReference type="ChEBI" id="CHEBI:74443"/>
        <dbReference type="EC" id="1.3.1.88"/>
    </reaction>
    <physiologicalReaction direction="right-to-left" evidence="14">
        <dbReference type="Rhea" id="RHEA:53382"/>
    </physiologicalReaction>
</comment>